<protein>
    <submittedName>
        <fullName evidence="2">Uncharacterized protein</fullName>
    </submittedName>
</protein>
<evidence type="ECO:0000313" key="1">
    <source>
        <dbReference type="Proteomes" id="UP000887577"/>
    </source>
</evidence>
<organism evidence="1 2">
    <name type="scientific">Panagrolaimus superbus</name>
    <dbReference type="NCBI Taxonomy" id="310955"/>
    <lineage>
        <taxon>Eukaryota</taxon>
        <taxon>Metazoa</taxon>
        <taxon>Ecdysozoa</taxon>
        <taxon>Nematoda</taxon>
        <taxon>Chromadorea</taxon>
        <taxon>Rhabditida</taxon>
        <taxon>Tylenchina</taxon>
        <taxon>Panagrolaimomorpha</taxon>
        <taxon>Panagrolaimoidea</taxon>
        <taxon>Panagrolaimidae</taxon>
        <taxon>Panagrolaimus</taxon>
    </lineage>
</organism>
<accession>A0A914Z4G5</accession>
<reference evidence="2" key="1">
    <citation type="submission" date="2022-11" db="UniProtKB">
        <authorList>
            <consortium name="WormBaseParasite"/>
        </authorList>
    </citation>
    <scope>IDENTIFICATION</scope>
</reference>
<name>A0A914Z4G5_9BILA</name>
<proteinExistence type="predicted"/>
<keyword evidence="1" id="KW-1185">Reference proteome</keyword>
<dbReference type="WBParaSite" id="PSU_v2.g7244.t1">
    <property type="protein sequence ID" value="PSU_v2.g7244.t1"/>
    <property type="gene ID" value="PSU_v2.g7244"/>
</dbReference>
<dbReference type="AlphaFoldDB" id="A0A914Z4G5"/>
<sequence>MISESEFEAMAEDVGVVDDLTEVESDAESIQDETTQTPTPVMAPKFITKIKDTPANRGHQVVFECIVSRYTFSWQLYLI</sequence>
<dbReference type="Proteomes" id="UP000887577">
    <property type="component" value="Unplaced"/>
</dbReference>
<evidence type="ECO:0000313" key="2">
    <source>
        <dbReference type="WBParaSite" id="PSU_v2.g7244.t1"/>
    </source>
</evidence>